<evidence type="ECO:0000313" key="2">
    <source>
        <dbReference type="EMBL" id="TCP33964.1"/>
    </source>
</evidence>
<evidence type="ECO:0000256" key="1">
    <source>
        <dbReference type="SAM" id="SignalP"/>
    </source>
</evidence>
<gene>
    <name evidence="2" type="ORF">EV659_106122</name>
</gene>
<name>A0A4R2PH51_RHOSA</name>
<comment type="caution">
    <text evidence="2">The sequence shown here is derived from an EMBL/GenBank/DDBJ whole genome shotgun (WGS) entry which is preliminary data.</text>
</comment>
<accession>A0A4R2PH51</accession>
<reference evidence="2 3" key="1">
    <citation type="submission" date="2019-03" db="EMBL/GenBank/DDBJ databases">
        <title>Genomic Encyclopedia of Type Strains, Phase IV (KMG-IV): sequencing the most valuable type-strain genomes for metagenomic binning, comparative biology and taxonomic classification.</title>
        <authorList>
            <person name="Goeker M."/>
        </authorList>
    </citation>
    <scope>NUCLEOTIDE SEQUENCE [LARGE SCALE GENOMIC DNA]</scope>
    <source>
        <strain evidence="2 3">DSM 2132</strain>
    </source>
</reference>
<organism evidence="2 3">
    <name type="scientific">Rhodothalassium salexigens DSM 2132</name>
    <dbReference type="NCBI Taxonomy" id="1188247"/>
    <lineage>
        <taxon>Bacteria</taxon>
        <taxon>Pseudomonadati</taxon>
        <taxon>Pseudomonadota</taxon>
        <taxon>Alphaproteobacteria</taxon>
        <taxon>Rhodothalassiales</taxon>
        <taxon>Rhodothalassiaceae</taxon>
        <taxon>Rhodothalassium</taxon>
    </lineage>
</organism>
<dbReference type="AlphaFoldDB" id="A0A4R2PH51"/>
<sequence>MRATFKTILAAGLLATAATTTASAGDSVSKHDIGYWTAVDADTLVLYDWSKRNKYRAELSEPCPAAFEGKPAKLSATHMGRLQGAFRDRITFGRTSCGIASIEQLTPEQYASLVGDKVELAEAR</sequence>
<feature type="signal peptide" evidence="1">
    <location>
        <begin position="1"/>
        <end position="24"/>
    </location>
</feature>
<feature type="chain" id="PRO_5020774282" evidence="1">
    <location>
        <begin position="25"/>
        <end position="124"/>
    </location>
</feature>
<proteinExistence type="predicted"/>
<protein>
    <submittedName>
        <fullName evidence="2">Uncharacterized protein</fullName>
    </submittedName>
</protein>
<dbReference type="Pfam" id="PF20101">
    <property type="entry name" value="DUF6491"/>
    <property type="match status" value="1"/>
</dbReference>
<dbReference type="EMBL" id="SLXO01000006">
    <property type="protein sequence ID" value="TCP33964.1"/>
    <property type="molecule type" value="Genomic_DNA"/>
</dbReference>
<evidence type="ECO:0000313" key="3">
    <source>
        <dbReference type="Proteomes" id="UP000295399"/>
    </source>
</evidence>
<dbReference type="InterPro" id="IPR045500">
    <property type="entry name" value="DUF6491"/>
</dbReference>
<dbReference type="InParanoid" id="A0A4R2PH51"/>
<keyword evidence="3" id="KW-1185">Reference proteome</keyword>
<dbReference type="Proteomes" id="UP000295399">
    <property type="component" value="Unassembled WGS sequence"/>
</dbReference>
<dbReference type="RefSeq" id="WP_132708630.1">
    <property type="nucleotide sequence ID" value="NZ_JACIGF010000006.1"/>
</dbReference>
<keyword evidence="1" id="KW-0732">Signal</keyword>